<dbReference type="GeneID" id="70136040"/>
<dbReference type="RefSeq" id="XP_045959987.1">
    <property type="nucleotide sequence ID" value="XM_046107149.1"/>
</dbReference>
<proteinExistence type="predicted"/>
<dbReference type="EMBL" id="JAGPXC010000003">
    <property type="protein sequence ID" value="KAH6655722.1"/>
    <property type="molecule type" value="Genomic_DNA"/>
</dbReference>
<sequence>MSSTSQESFEDAVKRHVRDGIIGKLNGGETATTATAILDTAHEHCERNSGEEAKNTLYQFWTAIFEVCTDNATAYEKPVDDTAGTTRDLSIDDAYVIFADDTVAKDLVLLIREIRSQASWRTGGHGTDKRLNIEFSLSTGLEEVAETHWNESYRLDYTEPWQWDDAHKAFDSSVKFYLTQALYAALHKEGYLEEMKYAGWACIWALKFSRHPYQKSGSEFERRNKEFEPLHLTISNWMTAAAPDVFRYLQPLMPTEGWPNVLEEDKNNEKHEANGALRTRLNLKEWLDWLSRLLLCERETWDGNHSEAYGRALREGIKEMDSAPTRVSQLAGEFSEAVKNLLPDQPQDSDVEQLVPFATKFWDDTGMPGKIVPGVSVSRNFALSDFRRSTQELSQAAGREWTILLYITFVLPQERDSFEQHCRGLELLFEALISPKVLSPEDENDDYPVLKRFLQIEFSYLASVFASTIDDWTQDGGRHEVGRRIDKDVLRDLIRYLQGGPEGGWSFVADAEKIENDERKDHDSSSSSSDGDSDGDS</sequence>
<dbReference type="AlphaFoldDB" id="A0A9P8UP90"/>
<gene>
    <name evidence="2" type="ORF">BKA67DRAFT_657644</name>
</gene>
<keyword evidence="3" id="KW-1185">Reference proteome</keyword>
<comment type="caution">
    <text evidence="2">The sequence shown here is derived from an EMBL/GenBank/DDBJ whole genome shotgun (WGS) entry which is preliminary data.</text>
</comment>
<evidence type="ECO:0000313" key="2">
    <source>
        <dbReference type="EMBL" id="KAH6655722.1"/>
    </source>
</evidence>
<evidence type="ECO:0000313" key="3">
    <source>
        <dbReference type="Proteomes" id="UP000758603"/>
    </source>
</evidence>
<feature type="compositionally biased region" description="Basic and acidic residues" evidence="1">
    <location>
        <begin position="510"/>
        <end position="524"/>
    </location>
</feature>
<feature type="region of interest" description="Disordered" evidence="1">
    <location>
        <begin position="507"/>
        <end position="537"/>
    </location>
</feature>
<evidence type="ECO:0000256" key="1">
    <source>
        <dbReference type="SAM" id="MobiDB-lite"/>
    </source>
</evidence>
<name>A0A9P8UP90_9PEZI</name>
<protein>
    <submittedName>
        <fullName evidence="2">Uncharacterized protein</fullName>
    </submittedName>
</protein>
<accession>A0A9P8UP90</accession>
<reference evidence="2" key="1">
    <citation type="journal article" date="2021" name="Nat. Commun.">
        <title>Genetic determinants of endophytism in the Arabidopsis root mycobiome.</title>
        <authorList>
            <person name="Mesny F."/>
            <person name="Miyauchi S."/>
            <person name="Thiergart T."/>
            <person name="Pickel B."/>
            <person name="Atanasova L."/>
            <person name="Karlsson M."/>
            <person name="Huettel B."/>
            <person name="Barry K.W."/>
            <person name="Haridas S."/>
            <person name="Chen C."/>
            <person name="Bauer D."/>
            <person name="Andreopoulos W."/>
            <person name="Pangilinan J."/>
            <person name="LaButti K."/>
            <person name="Riley R."/>
            <person name="Lipzen A."/>
            <person name="Clum A."/>
            <person name="Drula E."/>
            <person name="Henrissat B."/>
            <person name="Kohler A."/>
            <person name="Grigoriev I.V."/>
            <person name="Martin F.M."/>
            <person name="Hacquard S."/>
        </authorList>
    </citation>
    <scope>NUCLEOTIDE SEQUENCE</scope>
    <source>
        <strain evidence="2">MPI-SDFR-AT-0073</strain>
    </source>
</reference>
<organism evidence="2 3">
    <name type="scientific">Truncatella angustata</name>
    <dbReference type="NCBI Taxonomy" id="152316"/>
    <lineage>
        <taxon>Eukaryota</taxon>
        <taxon>Fungi</taxon>
        <taxon>Dikarya</taxon>
        <taxon>Ascomycota</taxon>
        <taxon>Pezizomycotina</taxon>
        <taxon>Sordariomycetes</taxon>
        <taxon>Xylariomycetidae</taxon>
        <taxon>Amphisphaeriales</taxon>
        <taxon>Sporocadaceae</taxon>
        <taxon>Truncatella</taxon>
    </lineage>
</organism>
<dbReference type="Proteomes" id="UP000758603">
    <property type="component" value="Unassembled WGS sequence"/>
</dbReference>